<dbReference type="Proteomes" id="UP000775129">
    <property type="component" value="Unassembled WGS sequence"/>
</dbReference>
<dbReference type="PANTHER" id="PTHR47359:SF3">
    <property type="entry name" value="NLP_P60 DOMAIN-CONTAINING PROTEIN-RELATED"/>
    <property type="match status" value="1"/>
</dbReference>
<feature type="compositionally biased region" description="Polar residues" evidence="5">
    <location>
        <begin position="1"/>
        <end position="11"/>
    </location>
</feature>
<dbReference type="InterPro" id="IPR000064">
    <property type="entry name" value="NLP_P60_dom"/>
</dbReference>
<comment type="similarity">
    <text evidence="1">Belongs to the peptidase C40 family.</text>
</comment>
<keyword evidence="3" id="KW-0378">Hydrolase</keyword>
<evidence type="ECO:0000259" key="7">
    <source>
        <dbReference type="PROSITE" id="PS51935"/>
    </source>
</evidence>
<name>A0A921GNM6_9MICO</name>
<feature type="region of interest" description="Disordered" evidence="5">
    <location>
        <begin position="1"/>
        <end position="195"/>
    </location>
</feature>
<evidence type="ECO:0000256" key="3">
    <source>
        <dbReference type="ARBA" id="ARBA00022801"/>
    </source>
</evidence>
<protein>
    <submittedName>
        <fullName evidence="8">NlpC/P60 family protein</fullName>
    </submittedName>
</protein>
<accession>A0A921GNM6</accession>
<evidence type="ECO:0000313" key="8">
    <source>
        <dbReference type="EMBL" id="HJF49160.1"/>
    </source>
</evidence>
<feature type="region of interest" description="Disordered" evidence="5">
    <location>
        <begin position="582"/>
        <end position="618"/>
    </location>
</feature>
<dbReference type="EMBL" id="DYWO01000154">
    <property type="protein sequence ID" value="HJF49160.1"/>
    <property type="molecule type" value="Genomic_DNA"/>
</dbReference>
<sequence>MPRYRTNNVNVRGSMGRLNLNSRTGSSASARREGQRAFTRGPRGIHDGLSAPGRAASGTKGAIDTAEDDDDLQEGAESQLEDSLAKGAKKGTRPRRRGRKNAALRGGAGRVDAKRRGPAPGPRPTREGASLTRGKRAPGAVGSARKGTLGRGASSSAKGGLAAANKRAATRRVRKAAQKKARQVGGLAGLPTTPSGAINGAGRTATGAVRAAQLAVQAAHAAASTVRLVIAAVSAISSTPVLLTIVALVVALAAVAALIAIIPGIGEEAQKEEAIICEDGAAAVTADISNLPLSAAGYRGEQLSNAAIIIQAAKDSGLGRDAQLVGLITAMQESNLGANPAIALPNGDGDAGVFQQRQLDGWYGSLEEVTNPTYAAKAFFNGVTAEKPGDYGSVGGGPGYGRIPGLKDIDGWESMAPGDAAQRVQRSAHPDEYAKHVDSANELLNALGGTEVNLADGGGVAGCGTGVGGEATGKVADVIASAKSMLDLGLTYRLGGGTQDGPTGGTIDCSAFTSHAWKSGAGIDIGRSAQDQWNNLAASRVSVSEIQPGDLIFEAWGRRGAVGDPNAVSHVGMYIGNGQMIESSRSKNGPAISPARLDGDQLVGVARPQATDTEEDAS</sequence>
<reference evidence="8" key="2">
    <citation type="submission" date="2021-09" db="EMBL/GenBank/DDBJ databases">
        <authorList>
            <person name="Gilroy R."/>
        </authorList>
    </citation>
    <scope>NUCLEOTIDE SEQUENCE</scope>
    <source>
        <strain evidence="8">1647</strain>
    </source>
</reference>
<comment type="caution">
    <text evidence="8">The sequence shown here is derived from an EMBL/GenBank/DDBJ whole genome shotgun (WGS) entry which is preliminary data.</text>
</comment>
<dbReference type="Pfam" id="PF00877">
    <property type="entry name" value="NLPC_P60"/>
    <property type="match status" value="1"/>
</dbReference>
<dbReference type="SUPFAM" id="SSF54001">
    <property type="entry name" value="Cysteine proteinases"/>
    <property type="match status" value="1"/>
</dbReference>
<dbReference type="Gene3D" id="3.90.1720.10">
    <property type="entry name" value="endopeptidase domain like (from Nostoc punctiforme)"/>
    <property type="match status" value="1"/>
</dbReference>
<evidence type="ECO:0000313" key="9">
    <source>
        <dbReference type="Proteomes" id="UP000775129"/>
    </source>
</evidence>
<gene>
    <name evidence="8" type="ORF">K8W24_05080</name>
</gene>
<evidence type="ECO:0000256" key="5">
    <source>
        <dbReference type="SAM" id="MobiDB-lite"/>
    </source>
</evidence>
<dbReference type="GO" id="GO:0008234">
    <property type="term" value="F:cysteine-type peptidase activity"/>
    <property type="evidence" value="ECO:0007669"/>
    <property type="project" value="UniProtKB-KW"/>
</dbReference>
<keyword evidence="6" id="KW-1133">Transmembrane helix</keyword>
<dbReference type="InterPro" id="IPR051794">
    <property type="entry name" value="PG_Endopeptidase_C40"/>
</dbReference>
<dbReference type="GO" id="GO:0006508">
    <property type="term" value="P:proteolysis"/>
    <property type="evidence" value="ECO:0007669"/>
    <property type="project" value="UniProtKB-KW"/>
</dbReference>
<keyword evidence="4" id="KW-0788">Thiol protease</keyword>
<reference evidence="8" key="1">
    <citation type="journal article" date="2021" name="PeerJ">
        <title>Extensive microbial diversity within the chicken gut microbiome revealed by metagenomics and culture.</title>
        <authorList>
            <person name="Gilroy R."/>
            <person name="Ravi A."/>
            <person name="Getino M."/>
            <person name="Pursley I."/>
            <person name="Horton D.L."/>
            <person name="Alikhan N.F."/>
            <person name="Baker D."/>
            <person name="Gharbi K."/>
            <person name="Hall N."/>
            <person name="Watson M."/>
            <person name="Adriaenssens E.M."/>
            <person name="Foster-Nyarko E."/>
            <person name="Jarju S."/>
            <person name="Secka A."/>
            <person name="Antonio M."/>
            <person name="Oren A."/>
            <person name="Chaudhuri R.R."/>
            <person name="La Ragione R."/>
            <person name="Hildebrand F."/>
            <person name="Pallen M.J."/>
        </authorList>
    </citation>
    <scope>NUCLEOTIDE SEQUENCE</scope>
    <source>
        <strain evidence="8">1647</strain>
    </source>
</reference>
<feature type="domain" description="NlpC/P60" evidence="7">
    <location>
        <begin position="472"/>
        <end position="610"/>
    </location>
</feature>
<evidence type="ECO:0000256" key="1">
    <source>
        <dbReference type="ARBA" id="ARBA00007074"/>
    </source>
</evidence>
<keyword evidence="6" id="KW-0472">Membrane</keyword>
<feature type="compositionally biased region" description="Polar residues" evidence="5">
    <location>
        <begin position="19"/>
        <end position="29"/>
    </location>
</feature>
<evidence type="ECO:0000256" key="6">
    <source>
        <dbReference type="SAM" id="Phobius"/>
    </source>
</evidence>
<feature type="compositionally biased region" description="Basic residues" evidence="5">
    <location>
        <begin position="168"/>
        <end position="182"/>
    </location>
</feature>
<evidence type="ECO:0000256" key="2">
    <source>
        <dbReference type="ARBA" id="ARBA00022670"/>
    </source>
</evidence>
<evidence type="ECO:0000256" key="4">
    <source>
        <dbReference type="ARBA" id="ARBA00022807"/>
    </source>
</evidence>
<dbReference type="InterPro" id="IPR038765">
    <property type="entry name" value="Papain-like_cys_pep_sf"/>
</dbReference>
<dbReference type="PROSITE" id="PS51935">
    <property type="entry name" value="NLPC_P60"/>
    <property type="match status" value="1"/>
</dbReference>
<feature type="transmembrane region" description="Helical" evidence="6">
    <location>
        <begin position="241"/>
        <end position="262"/>
    </location>
</feature>
<organism evidence="8 9">
    <name type="scientific">Brachybacterium paraconglomeratum</name>
    <dbReference type="NCBI Taxonomy" id="173362"/>
    <lineage>
        <taxon>Bacteria</taxon>
        <taxon>Bacillati</taxon>
        <taxon>Actinomycetota</taxon>
        <taxon>Actinomycetes</taxon>
        <taxon>Micrococcales</taxon>
        <taxon>Dermabacteraceae</taxon>
        <taxon>Brachybacterium</taxon>
    </lineage>
</organism>
<dbReference type="AlphaFoldDB" id="A0A921GNM6"/>
<keyword evidence="2" id="KW-0645">Protease</keyword>
<feature type="compositionally biased region" description="Low complexity" evidence="5">
    <location>
        <begin position="152"/>
        <end position="167"/>
    </location>
</feature>
<keyword evidence="6" id="KW-0812">Transmembrane</keyword>
<feature type="compositionally biased region" description="Basic residues" evidence="5">
    <location>
        <begin position="87"/>
        <end position="102"/>
    </location>
</feature>
<dbReference type="PANTHER" id="PTHR47359">
    <property type="entry name" value="PEPTIDOGLYCAN DL-ENDOPEPTIDASE CWLO"/>
    <property type="match status" value="1"/>
</dbReference>
<proteinExistence type="inferred from homology"/>
<feature type="compositionally biased region" description="Acidic residues" evidence="5">
    <location>
        <begin position="65"/>
        <end position="74"/>
    </location>
</feature>